<dbReference type="InterPro" id="IPR035986">
    <property type="entry name" value="PKD_dom_sf"/>
</dbReference>
<dbReference type="InterPro" id="IPR013783">
    <property type="entry name" value="Ig-like_fold"/>
</dbReference>
<dbReference type="SMART" id="SM00089">
    <property type="entry name" value="PKD"/>
    <property type="match status" value="3"/>
</dbReference>
<dbReference type="KEGG" id="mseb:RE474_00120"/>
<protein>
    <submittedName>
        <fullName evidence="2">PKD domain-containing protein</fullName>
    </submittedName>
</protein>
<dbReference type="RefSeq" id="WP_309310966.1">
    <property type="nucleotide sequence ID" value="NZ_CP133592.1"/>
</dbReference>
<evidence type="ECO:0000259" key="1">
    <source>
        <dbReference type="PROSITE" id="PS50093"/>
    </source>
</evidence>
<dbReference type="PANTHER" id="PTHR36842">
    <property type="entry name" value="PROTEIN TOLB HOMOLOG"/>
    <property type="match status" value="1"/>
</dbReference>
<accession>A0AA51UKQ1</accession>
<evidence type="ECO:0000313" key="3">
    <source>
        <dbReference type="Proteomes" id="UP001182908"/>
    </source>
</evidence>
<feature type="domain" description="PKD" evidence="1">
    <location>
        <begin position="371"/>
        <end position="439"/>
    </location>
</feature>
<dbReference type="CDD" id="cd00146">
    <property type="entry name" value="PKD"/>
    <property type="match status" value="2"/>
</dbReference>
<organism evidence="2 3">
    <name type="scientific">Methanolobus sediminis</name>
    <dbReference type="NCBI Taxonomy" id="3072978"/>
    <lineage>
        <taxon>Archaea</taxon>
        <taxon>Methanobacteriati</taxon>
        <taxon>Methanobacteriota</taxon>
        <taxon>Stenosarchaea group</taxon>
        <taxon>Methanomicrobia</taxon>
        <taxon>Methanosarcinales</taxon>
        <taxon>Methanosarcinaceae</taxon>
        <taxon>Methanolobus</taxon>
    </lineage>
</organism>
<dbReference type="GeneID" id="84231075"/>
<dbReference type="Pfam" id="PF18911">
    <property type="entry name" value="PKD_4"/>
    <property type="match status" value="2"/>
</dbReference>
<keyword evidence="3" id="KW-1185">Reference proteome</keyword>
<dbReference type="EMBL" id="CP133592">
    <property type="protein sequence ID" value="WMW25159.1"/>
    <property type="molecule type" value="Genomic_DNA"/>
</dbReference>
<sequence>MKKKTNIISICTLAIMIMLLVTVGPASAEMMILFNEDDIRLNWQTPIYLQQGNEEPITVLLYDIQQDPSYNLMGTEYKYFYNVQIRSGDGDPSDIIVTTPVSLIPTSDPYTDVNSITIHAKESASTNTVYRVMIGLENDLFPLGIVAAESFDMFVTPGNIDPVVDSGADQIVNEGDTVSFSGTYTAAGSEDTHTIEWDFGDGATESGTLESTHTYADNGYYTVTLTITDGDGRVGTDILEVTVNNVAPTVTISDDEINENENATINGAITDSGINDSFELTFIWGDDISETVSYPAGTTEFSKSHQYLDDDPSGTSFDDYTVVVTVFDDDGGVGTASSVVTVKNVEPEIVSLSSPVDPIAVNEPVAISSDFTDVGTLDTHYITIDWGDNSVDTRELSSVLSISADQTSHSYTDAGVYKITLTVTDDDGDSATMTSEQYVVIYDTNAGFVTGGGWIYSPLDAYITDPTLTGKATFGFVSKYKNGATVPTGNTEFQFQVADLTFKSTSYEWLVIAGSKAMYKGTGTINGEGEYTFMLSAIDDDGDKFRMKIWNEATDEIIYDNQNGDSDNADATAAIGGGSIIIHKEK</sequence>
<reference evidence="2 3" key="1">
    <citation type="submission" date="2023-08" db="EMBL/GenBank/DDBJ databases">
        <title>Methanolobus mangrovi sp. nov. and Methanolobus sediminis sp. nov, two novel methylotrophic methanogens isolated from mangrove sediments in China.</title>
        <authorList>
            <person name="Zhou J."/>
        </authorList>
    </citation>
    <scope>NUCLEOTIDE SEQUENCE [LARGE SCALE GENOMIC DNA]</scope>
    <source>
        <strain evidence="2 3">FTZ6</strain>
    </source>
</reference>
<dbReference type="Proteomes" id="UP001182908">
    <property type="component" value="Chromosome"/>
</dbReference>
<evidence type="ECO:0000313" key="2">
    <source>
        <dbReference type="EMBL" id="WMW25159.1"/>
    </source>
</evidence>
<dbReference type="PROSITE" id="PS50093">
    <property type="entry name" value="PKD"/>
    <property type="match status" value="2"/>
</dbReference>
<dbReference type="SUPFAM" id="SSF49299">
    <property type="entry name" value="PKD domain"/>
    <property type="match status" value="2"/>
</dbReference>
<gene>
    <name evidence="2" type="ORF">RE474_00120</name>
</gene>
<dbReference type="InterPro" id="IPR000601">
    <property type="entry name" value="PKD_dom"/>
</dbReference>
<dbReference type="Gene3D" id="2.60.40.10">
    <property type="entry name" value="Immunoglobulins"/>
    <property type="match status" value="2"/>
</dbReference>
<dbReference type="InterPro" id="IPR022409">
    <property type="entry name" value="PKD/Chitinase_dom"/>
</dbReference>
<name>A0AA51UKQ1_9EURY</name>
<feature type="domain" description="PKD" evidence="1">
    <location>
        <begin position="183"/>
        <end position="243"/>
    </location>
</feature>
<dbReference type="PANTHER" id="PTHR36842:SF1">
    <property type="entry name" value="PROTEIN TOLB"/>
    <property type="match status" value="1"/>
</dbReference>
<dbReference type="AlphaFoldDB" id="A0AA51UKQ1"/>
<proteinExistence type="predicted"/>